<proteinExistence type="predicted"/>
<evidence type="ECO:0008006" key="3">
    <source>
        <dbReference type="Google" id="ProtNLM"/>
    </source>
</evidence>
<dbReference type="RefSeq" id="WP_120022024.1">
    <property type="nucleotide sequence ID" value="NZ_QZFV01000054.1"/>
</dbReference>
<dbReference type="OrthoDB" id="3373619at2"/>
<organism evidence="1 2">
    <name type="scientific">Amycolatopsis panacis</name>
    <dbReference type="NCBI Taxonomy" id="2340917"/>
    <lineage>
        <taxon>Bacteria</taxon>
        <taxon>Bacillati</taxon>
        <taxon>Actinomycetota</taxon>
        <taxon>Actinomycetes</taxon>
        <taxon>Pseudonocardiales</taxon>
        <taxon>Pseudonocardiaceae</taxon>
        <taxon>Amycolatopsis</taxon>
    </lineage>
</organism>
<accession>A0A419I9Y1</accession>
<evidence type="ECO:0000313" key="1">
    <source>
        <dbReference type="EMBL" id="RJQ89677.1"/>
    </source>
</evidence>
<evidence type="ECO:0000313" key="2">
    <source>
        <dbReference type="Proteomes" id="UP000285112"/>
    </source>
</evidence>
<gene>
    <name evidence="1" type="ORF">D5S19_04315</name>
</gene>
<dbReference type="EMBL" id="QZFV01000054">
    <property type="protein sequence ID" value="RJQ89677.1"/>
    <property type="molecule type" value="Genomic_DNA"/>
</dbReference>
<dbReference type="AlphaFoldDB" id="A0A419I9Y1"/>
<reference evidence="1 2" key="1">
    <citation type="submission" date="2018-09" db="EMBL/GenBank/DDBJ databases">
        <title>YIM PH 21725 draft genome.</title>
        <authorList>
            <person name="Miao C."/>
        </authorList>
    </citation>
    <scope>NUCLEOTIDE SEQUENCE [LARGE SCALE GENOMIC DNA]</scope>
    <source>
        <strain evidence="2">YIM PH21725</strain>
    </source>
</reference>
<sequence length="166" mass="17702">MQLARGVKSVAVWTAAGTMTATIAIVGAGVAHGGIATQAEAADEPSSLVEDYNYPGRDEILAEKHVKLLQGDGRILLADCGEDVIEVRSREIGTVCFRSTGAEGWLTVEIPRVYLGKADSHTVGMRLTDNGKTEDHTLKPQEYAPFGEGVDNQHAPTVLLKITTKS</sequence>
<comment type="caution">
    <text evidence="1">The sequence shown here is derived from an EMBL/GenBank/DDBJ whole genome shotgun (WGS) entry which is preliminary data.</text>
</comment>
<keyword evidence="2" id="KW-1185">Reference proteome</keyword>
<dbReference type="Proteomes" id="UP000285112">
    <property type="component" value="Unassembled WGS sequence"/>
</dbReference>
<name>A0A419I9Y1_9PSEU</name>
<protein>
    <recommendedName>
        <fullName evidence="3">Secreted protein</fullName>
    </recommendedName>
</protein>